<organism evidence="2 3">
    <name type="scientific">Nonomuraea cavernae</name>
    <dbReference type="NCBI Taxonomy" id="2045107"/>
    <lineage>
        <taxon>Bacteria</taxon>
        <taxon>Bacillati</taxon>
        <taxon>Actinomycetota</taxon>
        <taxon>Actinomycetes</taxon>
        <taxon>Streptosporangiales</taxon>
        <taxon>Streptosporangiaceae</taxon>
        <taxon>Nonomuraea</taxon>
    </lineage>
</organism>
<dbReference type="Proteomes" id="UP000646523">
    <property type="component" value="Unassembled WGS sequence"/>
</dbReference>
<evidence type="ECO:0000313" key="3">
    <source>
        <dbReference type="Proteomes" id="UP000646523"/>
    </source>
</evidence>
<reference evidence="2" key="1">
    <citation type="journal article" date="2014" name="Int. J. Syst. Evol. Microbiol.">
        <title>Complete genome sequence of Corynebacterium casei LMG S-19264T (=DSM 44701T), isolated from a smear-ripened cheese.</title>
        <authorList>
            <consortium name="US DOE Joint Genome Institute (JGI-PGF)"/>
            <person name="Walter F."/>
            <person name="Albersmeier A."/>
            <person name="Kalinowski J."/>
            <person name="Ruckert C."/>
        </authorList>
    </citation>
    <scope>NUCLEOTIDE SEQUENCE</scope>
    <source>
        <strain evidence="2">CGMCC 4.7368</strain>
    </source>
</reference>
<proteinExistence type="predicted"/>
<evidence type="ECO:0000313" key="2">
    <source>
        <dbReference type="EMBL" id="GGO69112.1"/>
    </source>
</evidence>
<name>A0A917YZU7_9ACTN</name>
<sequence length="106" mass="11122">MKIRSARVLAILSTAALSSAVLGSSSAAQAIPSSCSFGFYNTNSASYASCSVGTGQFRAKLRCDIPWGIDTVARGHWLNVTVPPSNSIATCPPDARKGYEPGIERQ</sequence>
<dbReference type="EMBL" id="BMNH01000007">
    <property type="protein sequence ID" value="GGO69112.1"/>
    <property type="molecule type" value="Genomic_DNA"/>
</dbReference>
<keyword evidence="1" id="KW-0732">Signal</keyword>
<keyword evidence="3" id="KW-1185">Reference proteome</keyword>
<protein>
    <submittedName>
        <fullName evidence="2">Uncharacterized protein</fullName>
    </submittedName>
</protein>
<comment type="caution">
    <text evidence="2">The sequence shown here is derived from an EMBL/GenBank/DDBJ whole genome shotgun (WGS) entry which is preliminary data.</text>
</comment>
<dbReference type="RefSeq" id="WP_189124645.1">
    <property type="nucleotide sequence ID" value="NZ_BMNH01000007.1"/>
</dbReference>
<evidence type="ECO:0000256" key="1">
    <source>
        <dbReference type="SAM" id="SignalP"/>
    </source>
</evidence>
<feature type="signal peptide" evidence="1">
    <location>
        <begin position="1"/>
        <end position="30"/>
    </location>
</feature>
<dbReference type="AlphaFoldDB" id="A0A917YZU7"/>
<gene>
    <name evidence="2" type="ORF">GCM10012289_29410</name>
</gene>
<feature type="chain" id="PRO_5039014405" evidence="1">
    <location>
        <begin position="31"/>
        <end position="106"/>
    </location>
</feature>
<reference evidence="2" key="2">
    <citation type="submission" date="2020-09" db="EMBL/GenBank/DDBJ databases">
        <authorList>
            <person name="Sun Q."/>
            <person name="Zhou Y."/>
        </authorList>
    </citation>
    <scope>NUCLEOTIDE SEQUENCE</scope>
    <source>
        <strain evidence="2">CGMCC 4.7368</strain>
    </source>
</reference>
<accession>A0A917YZU7</accession>